<evidence type="ECO:0000256" key="3">
    <source>
        <dbReference type="ARBA" id="ARBA00022840"/>
    </source>
</evidence>
<dbReference type="PROSITE" id="PS00211">
    <property type="entry name" value="ABC_TRANSPORTER_1"/>
    <property type="match status" value="1"/>
</dbReference>
<evidence type="ECO:0000256" key="2">
    <source>
        <dbReference type="ARBA" id="ARBA00022741"/>
    </source>
</evidence>
<protein>
    <submittedName>
        <fullName evidence="5">ABC-2 type transport system ATP-binding protein</fullName>
    </submittedName>
</protein>
<keyword evidence="6" id="KW-1185">Reference proteome</keyword>
<dbReference type="OrthoDB" id="9801987at2"/>
<dbReference type="InterPro" id="IPR017871">
    <property type="entry name" value="ABC_transporter-like_CS"/>
</dbReference>
<dbReference type="InterPro" id="IPR003593">
    <property type="entry name" value="AAA+_ATPase"/>
</dbReference>
<evidence type="ECO:0000313" key="6">
    <source>
        <dbReference type="Proteomes" id="UP000186953"/>
    </source>
</evidence>
<dbReference type="SUPFAM" id="SSF52540">
    <property type="entry name" value="P-loop containing nucleoside triphosphate hydrolases"/>
    <property type="match status" value="1"/>
</dbReference>
<dbReference type="RefSeq" id="WP_076546730.1">
    <property type="nucleotide sequence ID" value="NZ_FTMA01000001.1"/>
</dbReference>
<dbReference type="PANTHER" id="PTHR42939:SF1">
    <property type="entry name" value="ABC TRANSPORTER ATP-BINDING PROTEIN ALBC-RELATED"/>
    <property type="match status" value="1"/>
</dbReference>
<dbReference type="PROSITE" id="PS50893">
    <property type="entry name" value="ABC_TRANSPORTER_2"/>
    <property type="match status" value="1"/>
</dbReference>
<dbReference type="EMBL" id="FTMA01000001">
    <property type="protein sequence ID" value="SIQ05099.1"/>
    <property type="molecule type" value="Genomic_DNA"/>
</dbReference>
<evidence type="ECO:0000313" key="5">
    <source>
        <dbReference type="EMBL" id="SIQ05099.1"/>
    </source>
</evidence>
<dbReference type="InterPro" id="IPR027417">
    <property type="entry name" value="P-loop_NTPase"/>
</dbReference>
<dbReference type="AlphaFoldDB" id="A0A1N6PLL0"/>
<dbReference type="SMART" id="SM00382">
    <property type="entry name" value="AAA"/>
    <property type="match status" value="1"/>
</dbReference>
<dbReference type="Proteomes" id="UP000186953">
    <property type="component" value="Unassembled WGS sequence"/>
</dbReference>
<sequence>MIAIENLSKKYGSQQVLNIESLNIPMGQSFGLVGNNGAGKTTLFSLLLDLIQPSTGHIINNEVQVNTSEDWKPFTSSFIDETFLIGYLTPEEYFYFIGDLRGQNKADVDALLAQYQDFFHGEILGQKKYLRDLSKGNQKKAGIVASFIGNPKVVILDEPFANLDPTTQIRLKQIIKELAAQEDVTVLVSSHDLIHVTEVCERIVVLNKGEVVKDIETSAETLKELEVFFGAESDIVVAE</sequence>
<dbReference type="GO" id="GO:0016887">
    <property type="term" value="F:ATP hydrolysis activity"/>
    <property type="evidence" value="ECO:0007669"/>
    <property type="project" value="InterPro"/>
</dbReference>
<keyword evidence="1" id="KW-0813">Transport</keyword>
<feature type="domain" description="ABC transporter" evidence="4">
    <location>
        <begin position="2"/>
        <end position="233"/>
    </location>
</feature>
<evidence type="ECO:0000256" key="1">
    <source>
        <dbReference type="ARBA" id="ARBA00022448"/>
    </source>
</evidence>
<gene>
    <name evidence="5" type="ORF">SAMN05421797_101498</name>
</gene>
<dbReference type="GO" id="GO:0005524">
    <property type="term" value="F:ATP binding"/>
    <property type="evidence" value="ECO:0007669"/>
    <property type="project" value="UniProtKB-KW"/>
</dbReference>
<keyword evidence="2" id="KW-0547">Nucleotide-binding</keyword>
<dbReference type="InterPro" id="IPR003439">
    <property type="entry name" value="ABC_transporter-like_ATP-bd"/>
</dbReference>
<proteinExistence type="predicted"/>
<dbReference type="PANTHER" id="PTHR42939">
    <property type="entry name" value="ABC TRANSPORTER ATP-BINDING PROTEIN ALBC-RELATED"/>
    <property type="match status" value="1"/>
</dbReference>
<evidence type="ECO:0000259" key="4">
    <source>
        <dbReference type="PROSITE" id="PS50893"/>
    </source>
</evidence>
<keyword evidence="3 5" id="KW-0067">ATP-binding</keyword>
<accession>A0A1N6PLL0</accession>
<reference evidence="6" key="1">
    <citation type="submission" date="2017-01" db="EMBL/GenBank/DDBJ databases">
        <authorList>
            <person name="Varghese N."/>
            <person name="Submissions S."/>
        </authorList>
    </citation>
    <scope>NUCLEOTIDE SEQUENCE [LARGE SCALE GENOMIC DNA]</scope>
    <source>
        <strain evidence="6">DSM 15366</strain>
    </source>
</reference>
<name>A0A1N6PLL0_9FLAO</name>
<dbReference type="InterPro" id="IPR051782">
    <property type="entry name" value="ABC_Transporter_VariousFunc"/>
</dbReference>
<dbReference type="STRING" id="228959.SAMN05421797_101498"/>
<dbReference type="CDD" id="cd03230">
    <property type="entry name" value="ABC_DR_subfamily_A"/>
    <property type="match status" value="1"/>
</dbReference>
<dbReference type="Pfam" id="PF00005">
    <property type="entry name" value="ABC_tran"/>
    <property type="match status" value="1"/>
</dbReference>
<organism evidence="5 6">
    <name type="scientific">Maribacter ulvicola</name>
    <dbReference type="NCBI Taxonomy" id="228959"/>
    <lineage>
        <taxon>Bacteria</taxon>
        <taxon>Pseudomonadati</taxon>
        <taxon>Bacteroidota</taxon>
        <taxon>Flavobacteriia</taxon>
        <taxon>Flavobacteriales</taxon>
        <taxon>Flavobacteriaceae</taxon>
        <taxon>Maribacter</taxon>
    </lineage>
</organism>
<dbReference type="Gene3D" id="3.40.50.300">
    <property type="entry name" value="P-loop containing nucleotide triphosphate hydrolases"/>
    <property type="match status" value="1"/>
</dbReference>